<dbReference type="InterPro" id="IPR034139">
    <property type="entry name" value="TOPRIM_OLD"/>
</dbReference>
<accession>A0A1N7F3L8</accession>
<name>A0A1N7F3L8_9ACTN</name>
<organism evidence="2 3">
    <name type="scientific">Micromonospora avicenniae</name>
    <dbReference type="NCBI Taxonomy" id="1198245"/>
    <lineage>
        <taxon>Bacteria</taxon>
        <taxon>Bacillati</taxon>
        <taxon>Actinomycetota</taxon>
        <taxon>Actinomycetes</taxon>
        <taxon>Micromonosporales</taxon>
        <taxon>Micromonosporaceae</taxon>
        <taxon>Micromonospora</taxon>
    </lineage>
</organism>
<sequence length="226" mass="24539">MIAAMATTRQADAFPADALDGHLGGNGASIRATARALAKVESAVAVVLVEGISDQAALETAAMGRGRDLEAEGVVIVPMGGAHAIGHFLARLAPLAPGVRRAGLCDMREEVVFRRGLEATEVGSPRTRSDMERLGFYVCVKDLEDELIRALGAAEVEALFDSQGDLRSFRSFQSQPAWRGRPPEAQLWRFLRSSSRRNQRYARLLVELAVARDRLPRPLDALLTHL</sequence>
<evidence type="ECO:0000259" key="1">
    <source>
        <dbReference type="Pfam" id="PF20469"/>
    </source>
</evidence>
<dbReference type="AlphaFoldDB" id="A0A1N7F3L8"/>
<keyword evidence="3" id="KW-1185">Reference proteome</keyword>
<evidence type="ECO:0000313" key="3">
    <source>
        <dbReference type="Proteomes" id="UP000186004"/>
    </source>
</evidence>
<dbReference type="Pfam" id="PF20469">
    <property type="entry name" value="OLD-like_TOPRIM"/>
    <property type="match status" value="1"/>
</dbReference>
<gene>
    <name evidence="2" type="ORF">SAMN05444858_13011</name>
</gene>
<dbReference type="EMBL" id="FTNF01000030">
    <property type="protein sequence ID" value="SIR94938.1"/>
    <property type="molecule type" value="Genomic_DNA"/>
</dbReference>
<evidence type="ECO:0000313" key="2">
    <source>
        <dbReference type="EMBL" id="SIR94938.1"/>
    </source>
</evidence>
<dbReference type="Proteomes" id="UP000186004">
    <property type="component" value="Unassembled WGS sequence"/>
</dbReference>
<dbReference type="STRING" id="1198245.SAMN05444858_13011"/>
<reference evidence="2 3" key="1">
    <citation type="submission" date="2017-01" db="EMBL/GenBank/DDBJ databases">
        <authorList>
            <person name="Mah S.A."/>
            <person name="Swanson W.J."/>
            <person name="Moy G.W."/>
            <person name="Vacquier V.D."/>
        </authorList>
    </citation>
    <scope>NUCLEOTIDE SEQUENCE [LARGE SCALE GENOMIC DNA]</scope>
    <source>
        <strain evidence="2 3">DSM 45758</strain>
    </source>
</reference>
<feature type="domain" description="OLD protein-like TOPRIM" evidence="1">
    <location>
        <begin position="44"/>
        <end position="92"/>
    </location>
</feature>
<protein>
    <recommendedName>
        <fullName evidence="1">OLD protein-like TOPRIM domain-containing protein</fullName>
    </recommendedName>
</protein>
<proteinExistence type="predicted"/>